<dbReference type="InterPro" id="IPR012902">
    <property type="entry name" value="N_methyl_site"/>
</dbReference>
<gene>
    <name evidence="7" type="ORF">COU43_00725</name>
</gene>
<dbReference type="GO" id="GO:0016020">
    <property type="term" value="C:membrane"/>
    <property type="evidence" value="ECO:0007669"/>
    <property type="project" value="UniProtKB-SubCell"/>
</dbReference>
<keyword evidence="5 6" id="KW-0472">Membrane</keyword>
<keyword evidence="4 6" id="KW-1133">Transmembrane helix</keyword>
<dbReference type="PANTHER" id="PTHR30093">
    <property type="entry name" value="GENERAL SECRETION PATHWAY PROTEIN G"/>
    <property type="match status" value="1"/>
</dbReference>
<dbReference type="EMBL" id="PFCK01000019">
    <property type="protein sequence ID" value="PIR71776.1"/>
    <property type="molecule type" value="Genomic_DNA"/>
</dbReference>
<name>A0A2H0TJR3_9BACT</name>
<evidence type="ECO:0000256" key="1">
    <source>
        <dbReference type="ARBA" id="ARBA00004167"/>
    </source>
</evidence>
<dbReference type="PRINTS" id="PR00885">
    <property type="entry name" value="BCTERIALGSPH"/>
</dbReference>
<organism evidence="7 8">
    <name type="scientific">Candidatus Nealsonbacteria bacterium CG10_big_fil_rev_8_21_14_0_10_37_25</name>
    <dbReference type="NCBI Taxonomy" id="1974711"/>
    <lineage>
        <taxon>Bacteria</taxon>
        <taxon>Candidatus Nealsoniibacteriota</taxon>
    </lineage>
</organism>
<protein>
    <submittedName>
        <fullName evidence="7">Uncharacterized protein</fullName>
    </submittedName>
</protein>
<comment type="caution">
    <text evidence="7">The sequence shown here is derived from an EMBL/GenBank/DDBJ whole genome shotgun (WGS) entry which is preliminary data.</text>
</comment>
<dbReference type="InterPro" id="IPR002416">
    <property type="entry name" value="T2SS_protein-GspH"/>
</dbReference>
<reference evidence="8" key="1">
    <citation type="submission" date="2017-09" db="EMBL/GenBank/DDBJ databases">
        <title>Depth-based differentiation of microbial function through sediment-hosted aquifers and enrichment of novel symbionts in the deep terrestrial subsurface.</title>
        <authorList>
            <person name="Probst A.J."/>
            <person name="Ladd B."/>
            <person name="Jarett J.K."/>
            <person name="Geller-Mcgrath D.E."/>
            <person name="Sieber C.M.K."/>
            <person name="Emerson J.B."/>
            <person name="Anantharaman K."/>
            <person name="Thomas B.C."/>
            <person name="Malmstrom R."/>
            <person name="Stieglmeier M."/>
            <person name="Klingl A."/>
            <person name="Woyke T."/>
            <person name="Ryan C.M."/>
            <person name="Banfield J.F."/>
        </authorList>
    </citation>
    <scope>NUCLEOTIDE SEQUENCE [LARGE SCALE GENOMIC DNA]</scope>
</reference>
<evidence type="ECO:0000313" key="8">
    <source>
        <dbReference type="Proteomes" id="UP000228909"/>
    </source>
</evidence>
<dbReference type="Gene3D" id="3.30.700.10">
    <property type="entry name" value="Glycoprotein, Type 4 Pilin"/>
    <property type="match status" value="1"/>
</dbReference>
<dbReference type="GO" id="GO:0015628">
    <property type="term" value="P:protein secretion by the type II secretion system"/>
    <property type="evidence" value="ECO:0007669"/>
    <property type="project" value="InterPro"/>
</dbReference>
<keyword evidence="2" id="KW-0488">Methylation</keyword>
<proteinExistence type="predicted"/>
<keyword evidence="3 6" id="KW-0812">Transmembrane</keyword>
<dbReference type="InterPro" id="IPR045584">
    <property type="entry name" value="Pilin-like"/>
</dbReference>
<evidence type="ECO:0000256" key="2">
    <source>
        <dbReference type="ARBA" id="ARBA00022481"/>
    </source>
</evidence>
<dbReference type="PROSITE" id="PS00409">
    <property type="entry name" value="PROKAR_NTER_METHYL"/>
    <property type="match status" value="1"/>
</dbReference>
<evidence type="ECO:0000256" key="5">
    <source>
        <dbReference type="ARBA" id="ARBA00023136"/>
    </source>
</evidence>
<sequence length="143" mass="15431">MKKNMEKKGFTLIELLVVITIIGILASIVLVSLGGARKRAKDARIIVDMGQLRSTGEIFYGDKGTYTSLDADPDEDRLATDIADQGGTYAIQINDDGKAYCATALMNSGEYWCVDSGLKSEQDADKTLTNCVSTCKTATCKCD</sequence>
<dbReference type="SUPFAM" id="SSF54523">
    <property type="entry name" value="Pili subunits"/>
    <property type="match status" value="1"/>
</dbReference>
<accession>A0A2H0TJR3</accession>
<comment type="subcellular location">
    <subcellularLocation>
        <location evidence="1">Membrane</location>
        <topology evidence="1">Single-pass membrane protein</topology>
    </subcellularLocation>
</comment>
<evidence type="ECO:0000313" key="7">
    <source>
        <dbReference type="EMBL" id="PIR71776.1"/>
    </source>
</evidence>
<dbReference type="NCBIfam" id="TIGR02532">
    <property type="entry name" value="IV_pilin_GFxxxE"/>
    <property type="match status" value="1"/>
</dbReference>
<dbReference type="PANTHER" id="PTHR30093:SF44">
    <property type="entry name" value="TYPE II SECRETION SYSTEM CORE PROTEIN G"/>
    <property type="match status" value="1"/>
</dbReference>
<dbReference type="GO" id="GO:0015627">
    <property type="term" value="C:type II protein secretion system complex"/>
    <property type="evidence" value="ECO:0007669"/>
    <property type="project" value="InterPro"/>
</dbReference>
<dbReference type="Pfam" id="PF07963">
    <property type="entry name" value="N_methyl"/>
    <property type="match status" value="1"/>
</dbReference>
<evidence type="ECO:0000256" key="4">
    <source>
        <dbReference type="ARBA" id="ARBA00022989"/>
    </source>
</evidence>
<evidence type="ECO:0000256" key="6">
    <source>
        <dbReference type="SAM" id="Phobius"/>
    </source>
</evidence>
<dbReference type="Proteomes" id="UP000228909">
    <property type="component" value="Unassembled WGS sequence"/>
</dbReference>
<evidence type="ECO:0000256" key="3">
    <source>
        <dbReference type="ARBA" id="ARBA00022692"/>
    </source>
</evidence>
<feature type="transmembrane region" description="Helical" evidence="6">
    <location>
        <begin position="12"/>
        <end position="36"/>
    </location>
</feature>
<dbReference type="AlphaFoldDB" id="A0A2H0TJR3"/>